<keyword evidence="3 6" id="KW-0418">Kinase</keyword>
<organism evidence="6 7">
    <name type="scientific">Dinghuibacter silviterrae</name>
    <dbReference type="NCBI Taxonomy" id="1539049"/>
    <lineage>
        <taxon>Bacteria</taxon>
        <taxon>Pseudomonadati</taxon>
        <taxon>Bacteroidota</taxon>
        <taxon>Chitinophagia</taxon>
        <taxon>Chitinophagales</taxon>
        <taxon>Chitinophagaceae</taxon>
        <taxon>Dinghuibacter</taxon>
    </lineage>
</organism>
<sequence>MFYQLLTCLQILTLRTVNPFFMDFFVGLDIGTSSVKALALGPSGEALGVRKKPYPVQTDPSGRHEEDPETIVQATLSVLRTLLDDLAGPGSPGRHLASPDAPARRPVCIALSAAMHGLIALDEEGRPLTPLITWADTRAAAEAAAFKGTPAARDIYRLTGTPIHPMSPLIKLRWLRTARPDLFAKAATFVSIKEYLWFRLFGVFEVDRSIASATGLFDTQAGRWYPPALEAAGITPDRLSKPVPVTHQRSCTLPGLEVPFVIGAGDGCLANLGSGVIAPGEASVTIGTSGAVRVVTNRWQPDPEERLFQYWLSEGMFVRGGASNNGGNVLDWFAGIANWGGAATPGQAAPAATGPGQAARPETSALDQALDEAFALPKESEGLLFLPYLYGERAPIWDAAARGAFIGLRSYHKSPHLLRAVTEGIGYALYDTFRLLDAEAPIHTVYASGGFTQNEAWVQQLADTFGKTVRLTDEADASATGAVFLGMLATGALSKLSDVKRHILEGKTYAPRPERHAYHQRYYTLYRELYPALSKTFHQL</sequence>
<evidence type="ECO:0000313" key="6">
    <source>
        <dbReference type="EMBL" id="TDX01065.1"/>
    </source>
</evidence>
<dbReference type="InterPro" id="IPR000577">
    <property type="entry name" value="Carb_kinase_FGGY"/>
</dbReference>
<dbReference type="PIRSF" id="PIRSF000538">
    <property type="entry name" value="GlpK"/>
    <property type="match status" value="1"/>
</dbReference>
<comment type="similarity">
    <text evidence="1">Belongs to the FGGY kinase family.</text>
</comment>
<dbReference type="Pfam" id="PF02782">
    <property type="entry name" value="FGGY_C"/>
    <property type="match status" value="1"/>
</dbReference>
<evidence type="ECO:0000256" key="3">
    <source>
        <dbReference type="ARBA" id="ARBA00022777"/>
    </source>
</evidence>
<dbReference type="Gene3D" id="3.30.420.40">
    <property type="match status" value="2"/>
</dbReference>
<dbReference type="SUPFAM" id="SSF53067">
    <property type="entry name" value="Actin-like ATPase domain"/>
    <property type="match status" value="2"/>
</dbReference>
<evidence type="ECO:0000259" key="5">
    <source>
        <dbReference type="Pfam" id="PF02782"/>
    </source>
</evidence>
<proteinExistence type="inferred from homology"/>
<dbReference type="Pfam" id="PF00370">
    <property type="entry name" value="FGGY_N"/>
    <property type="match status" value="1"/>
</dbReference>
<evidence type="ECO:0000259" key="4">
    <source>
        <dbReference type="Pfam" id="PF00370"/>
    </source>
</evidence>
<accession>A0A4R8DUD4</accession>
<dbReference type="EMBL" id="SODV01000001">
    <property type="protein sequence ID" value="TDX01065.1"/>
    <property type="molecule type" value="Genomic_DNA"/>
</dbReference>
<dbReference type="PANTHER" id="PTHR43095:SF2">
    <property type="entry name" value="GLUCONOKINASE"/>
    <property type="match status" value="1"/>
</dbReference>
<dbReference type="InterPro" id="IPR018485">
    <property type="entry name" value="FGGY_C"/>
</dbReference>
<dbReference type="InterPro" id="IPR050406">
    <property type="entry name" value="FGGY_Carb_Kinase"/>
</dbReference>
<keyword evidence="2" id="KW-0808">Transferase</keyword>
<reference evidence="6 7" key="1">
    <citation type="submission" date="2019-03" db="EMBL/GenBank/DDBJ databases">
        <title>Genomic Encyclopedia of Type Strains, Phase IV (KMG-IV): sequencing the most valuable type-strain genomes for metagenomic binning, comparative biology and taxonomic classification.</title>
        <authorList>
            <person name="Goeker M."/>
        </authorList>
    </citation>
    <scope>NUCLEOTIDE SEQUENCE [LARGE SCALE GENOMIC DNA]</scope>
    <source>
        <strain evidence="6 7">DSM 100059</strain>
    </source>
</reference>
<evidence type="ECO:0000256" key="1">
    <source>
        <dbReference type="ARBA" id="ARBA00009156"/>
    </source>
</evidence>
<dbReference type="OrthoDB" id="9805576at2"/>
<dbReference type="AlphaFoldDB" id="A0A4R8DUD4"/>
<dbReference type="PANTHER" id="PTHR43095">
    <property type="entry name" value="SUGAR KINASE"/>
    <property type="match status" value="1"/>
</dbReference>
<dbReference type="Proteomes" id="UP000294498">
    <property type="component" value="Unassembled WGS sequence"/>
</dbReference>
<evidence type="ECO:0000313" key="7">
    <source>
        <dbReference type="Proteomes" id="UP000294498"/>
    </source>
</evidence>
<name>A0A4R8DUD4_9BACT</name>
<dbReference type="GO" id="GO:0016301">
    <property type="term" value="F:kinase activity"/>
    <property type="evidence" value="ECO:0007669"/>
    <property type="project" value="UniProtKB-KW"/>
</dbReference>
<comment type="caution">
    <text evidence="6">The sequence shown here is derived from an EMBL/GenBank/DDBJ whole genome shotgun (WGS) entry which is preliminary data.</text>
</comment>
<dbReference type="InterPro" id="IPR018484">
    <property type="entry name" value="FGGY_N"/>
</dbReference>
<feature type="domain" description="Carbohydrate kinase FGGY C-terminal" evidence="5">
    <location>
        <begin position="283"/>
        <end position="489"/>
    </location>
</feature>
<dbReference type="GO" id="GO:0005975">
    <property type="term" value="P:carbohydrate metabolic process"/>
    <property type="evidence" value="ECO:0007669"/>
    <property type="project" value="InterPro"/>
</dbReference>
<dbReference type="InterPro" id="IPR043129">
    <property type="entry name" value="ATPase_NBD"/>
</dbReference>
<evidence type="ECO:0000256" key="2">
    <source>
        <dbReference type="ARBA" id="ARBA00022679"/>
    </source>
</evidence>
<keyword evidence="7" id="KW-1185">Reference proteome</keyword>
<protein>
    <submittedName>
        <fullName evidence="6">Gluconate kinase (FGGY family)</fullName>
    </submittedName>
</protein>
<feature type="domain" description="Carbohydrate kinase FGGY N-terminal" evidence="4">
    <location>
        <begin position="25"/>
        <end position="273"/>
    </location>
</feature>
<dbReference type="CDD" id="cd07770">
    <property type="entry name" value="ASKHA_NBD_FGGY_GntK"/>
    <property type="match status" value="1"/>
</dbReference>
<gene>
    <name evidence="6" type="ORF">EDB95_2096</name>
</gene>